<keyword evidence="3 10" id="KW-0812">Transmembrane</keyword>
<dbReference type="AlphaFoldDB" id="A0A0L0DJR8"/>
<dbReference type="EMBL" id="GL349468">
    <property type="protein sequence ID" value="KNC51538.1"/>
    <property type="molecule type" value="Genomic_DNA"/>
</dbReference>
<dbReference type="Proteomes" id="UP000054408">
    <property type="component" value="Unassembled WGS sequence"/>
</dbReference>
<comment type="catalytic activity">
    <reaction evidence="9 10">
        <text>L-cysteinyl-[protein] + hexadecanoyl-CoA = S-hexadecanoyl-L-cysteinyl-[protein] + CoA</text>
        <dbReference type="Rhea" id="RHEA:36683"/>
        <dbReference type="Rhea" id="RHEA-COMP:10131"/>
        <dbReference type="Rhea" id="RHEA-COMP:11032"/>
        <dbReference type="ChEBI" id="CHEBI:29950"/>
        <dbReference type="ChEBI" id="CHEBI:57287"/>
        <dbReference type="ChEBI" id="CHEBI:57379"/>
        <dbReference type="ChEBI" id="CHEBI:74151"/>
        <dbReference type="EC" id="2.3.1.225"/>
    </reaction>
</comment>
<dbReference type="PROSITE" id="PS50216">
    <property type="entry name" value="DHHC"/>
    <property type="match status" value="1"/>
</dbReference>
<keyword evidence="2 10" id="KW-0808">Transferase</keyword>
<dbReference type="InterPro" id="IPR039859">
    <property type="entry name" value="PFA4/ZDH16/20/ERF2-like"/>
</dbReference>
<gene>
    <name evidence="13" type="ORF">AMSG_07437</name>
</gene>
<dbReference type="RefSeq" id="XP_013755940.1">
    <property type="nucleotide sequence ID" value="XM_013900486.1"/>
</dbReference>
<evidence type="ECO:0000256" key="11">
    <source>
        <dbReference type="SAM" id="MobiDB-lite"/>
    </source>
</evidence>
<dbReference type="PANTHER" id="PTHR22883">
    <property type="entry name" value="ZINC FINGER DHHC DOMAIN CONTAINING PROTEIN"/>
    <property type="match status" value="1"/>
</dbReference>
<keyword evidence="14" id="KW-1185">Reference proteome</keyword>
<evidence type="ECO:0000256" key="5">
    <source>
        <dbReference type="ARBA" id="ARBA00023136"/>
    </source>
</evidence>
<evidence type="ECO:0000256" key="1">
    <source>
        <dbReference type="ARBA" id="ARBA00004127"/>
    </source>
</evidence>
<dbReference type="STRING" id="461836.A0A0L0DJR8"/>
<dbReference type="Pfam" id="PF01529">
    <property type="entry name" value="DHHC"/>
    <property type="match status" value="1"/>
</dbReference>
<feature type="transmembrane region" description="Helical" evidence="10">
    <location>
        <begin position="69"/>
        <end position="88"/>
    </location>
</feature>
<evidence type="ECO:0000256" key="6">
    <source>
        <dbReference type="ARBA" id="ARBA00023139"/>
    </source>
</evidence>
<keyword evidence="5 10" id="KW-0472">Membrane</keyword>
<dbReference type="OrthoDB" id="9909019at2759"/>
<evidence type="ECO:0000313" key="14">
    <source>
        <dbReference type="Proteomes" id="UP000054408"/>
    </source>
</evidence>
<evidence type="ECO:0000256" key="8">
    <source>
        <dbReference type="ARBA" id="ARBA00023315"/>
    </source>
</evidence>
<comment type="similarity">
    <text evidence="10">Belongs to the DHHC palmitoyltransferase family.</text>
</comment>
<feature type="domain" description="Palmitoyltransferase DHHC" evidence="12">
    <location>
        <begin position="139"/>
        <end position="269"/>
    </location>
</feature>
<keyword evidence="4 10" id="KW-1133">Transmembrane helix</keyword>
<dbReference type="eggNOG" id="KOG1311">
    <property type="taxonomic scope" value="Eukaryota"/>
</dbReference>
<evidence type="ECO:0000256" key="2">
    <source>
        <dbReference type="ARBA" id="ARBA00022679"/>
    </source>
</evidence>
<dbReference type="InterPro" id="IPR001594">
    <property type="entry name" value="Palmitoyltrfase_DHHC"/>
</dbReference>
<feature type="compositionally biased region" description="Gly residues" evidence="11">
    <location>
        <begin position="439"/>
        <end position="449"/>
    </location>
</feature>
<comment type="subcellular location">
    <subcellularLocation>
        <location evidence="1">Endomembrane system</location>
        <topology evidence="1">Multi-pass membrane protein</topology>
    </subcellularLocation>
</comment>
<evidence type="ECO:0000256" key="7">
    <source>
        <dbReference type="ARBA" id="ARBA00023288"/>
    </source>
</evidence>
<reference evidence="13 14" key="1">
    <citation type="submission" date="2010-05" db="EMBL/GenBank/DDBJ databases">
        <title>The Genome Sequence of Thecamonas trahens ATCC 50062.</title>
        <authorList>
            <consortium name="The Broad Institute Genome Sequencing Platform"/>
            <person name="Russ C."/>
            <person name="Cuomo C."/>
            <person name="Shea T."/>
            <person name="Young S.K."/>
            <person name="Zeng Q."/>
            <person name="Koehrsen M."/>
            <person name="Haas B."/>
            <person name="Borodovsky M."/>
            <person name="Guigo R."/>
            <person name="Alvarado L."/>
            <person name="Berlin A."/>
            <person name="Bochicchio J."/>
            <person name="Borenstein D."/>
            <person name="Chapman S."/>
            <person name="Chen Z."/>
            <person name="Freedman E."/>
            <person name="Gellesch M."/>
            <person name="Goldberg J."/>
            <person name="Griggs A."/>
            <person name="Gujja S."/>
            <person name="Heilman E."/>
            <person name="Heiman D."/>
            <person name="Hepburn T."/>
            <person name="Howarth C."/>
            <person name="Jen D."/>
            <person name="Larson L."/>
            <person name="Mehta T."/>
            <person name="Park D."/>
            <person name="Pearson M."/>
            <person name="Roberts A."/>
            <person name="Saif S."/>
            <person name="Shenoy N."/>
            <person name="Sisk P."/>
            <person name="Stolte C."/>
            <person name="Sykes S."/>
            <person name="Thomson T."/>
            <person name="Walk T."/>
            <person name="White J."/>
            <person name="Yandava C."/>
            <person name="Burger G."/>
            <person name="Gray M.W."/>
            <person name="Holland P.W.H."/>
            <person name="King N."/>
            <person name="Lang F.B.F."/>
            <person name="Roger A.J."/>
            <person name="Ruiz-Trillo I."/>
            <person name="Lander E."/>
            <person name="Nusbaum C."/>
        </authorList>
    </citation>
    <scope>NUCLEOTIDE SEQUENCE [LARGE SCALE GENOMIC DNA]</scope>
    <source>
        <strain evidence="13 14">ATCC 50062</strain>
    </source>
</reference>
<feature type="transmembrane region" description="Helical" evidence="10">
    <location>
        <begin position="188"/>
        <end position="212"/>
    </location>
</feature>
<organism evidence="13 14">
    <name type="scientific">Thecamonas trahens ATCC 50062</name>
    <dbReference type="NCBI Taxonomy" id="461836"/>
    <lineage>
        <taxon>Eukaryota</taxon>
        <taxon>Apusozoa</taxon>
        <taxon>Apusomonadida</taxon>
        <taxon>Apusomonadidae</taxon>
        <taxon>Thecamonas</taxon>
    </lineage>
</organism>
<keyword evidence="8 10" id="KW-0012">Acyltransferase</keyword>
<dbReference type="GO" id="GO:0005783">
    <property type="term" value="C:endoplasmic reticulum"/>
    <property type="evidence" value="ECO:0007669"/>
    <property type="project" value="TreeGrafter"/>
</dbReference>
<protein>
    <recommendedName>
        <fullName evidence="10">Palmitoyltransferase</fullName>
        <ecNumber evidence="10">2.3.1.225</ecNumber>
    </recommendedName>
</protein>
<evidence type="ECO:0000256" key="4">
    <source>
        <dbReference type="ARBA" id="ARBA00022989"/>
    </source>
</evidence>
<comment type="domain">
    <text evidence="10">The DHHC domain is required for palmitoyltransferase activity.</text>
</comment>
<evidence type="ECO:0000256" key="10">
    <source>
        <dbReference type="RuleBase" id="RU079119"/>
    </source>
</evidence>
<dbReference type="GO" id="GO:0006612">
    <property type="term" value="P:protein targeting to membrane"/>
    <property type="evidence" value="ECO:0007669"/>
    <property type="project" value="TreeGrafter"/>
</dbReference>
<dbReference type="PANTHER" id="PTHR22883:SF43">
    <property type="entry name" value="PALMITOYLTRANSFERASE APP"/>
    <property type="match status" value="1"/>
</dbReference>
<accession>A0A0L0DJR8</accession>
<dbReference type="GeneID" id="25566354"/>
<keyword evidence="6" id="KW-0564">Palmitate</keyword>
<dbReference type="GO" id="GO:0019706">
    <property type="term" value="F:protein-cysteine S-palmitoyltransferase activity"/>
    <property type="evidence" value="ECO:0007669"/>
    <property type="project" value="UniProtKB-EC"/>
</dbReference>
<name>A0A0L0DJR8_THETB</name>
<evidence type="ECO:0000259" key="12">
    <source>
        <dbReference type="Pfam" id="PF01529"/>
    </source>
</evidence>
<feature type="region of interest" description="Disordered" evidence="11">
    <location>
        <begin position="381"/>
        <end position="449"/>
    </location>
</feature>
<feature type="transmembrane region" description="Helical" evidence="10">
    <location>
        <begin position="40"/>
        <end position="63"/>
    </location>
</feature>
<feature type="compositionally biased region" description="Low complexity" evidence="11">
    <location>
        <begin position="417"/>
        <end position="438"/>
    </location>
</feature>
<evidence type="ECO:0000256" key="3">
    <source>
        <dbReference type="ARBA" id="ARBA00022692"/>
    </source>
</evidence>
<dbReference type="GO" id="GO:0005794">
    <property type="term" value="C:Golgi apparatus"/>
    <property type="evidence" value="ECO:0007669"/>
    <property type="project" value="TreeGrafter"/>
</dbReference>
<feature type="transmembrane region" description="Helical" evidence="10">
    <location>
        <begin position="232"/>
        <end position="258"/>
    </location>
</feature>
<keyword evidence="7" id="KW-0449">Lipoprotein</keyword>
<proteinExistence type="inferred from homology"/>
<evidence type="ECO:0000313" key="13">
    <source>
        <dbReference type="EMBL" id="KNC51538.1"/>
    </source>
</evidence>
<sequence length="449" mass="48142">MAGSKQDEGIVGRQLYRQGFFPRLRFRCQGRAVTSRDRNLFYAAVGATYLPAVIFVGSIIPVAHSEQALPVWALAPLTMMVLMIQAAAMARVHYADPGIVPGTSAYGDERDSKGAVVLSAANFAIPIKRTPCRGMNVLAKYCHACRVYRPPRASHCSRCSTCVLKFDHHCPWLGTCIGECNYHAFLTYLALTLVLTLHTVLVCVMVILRLGLSAPFGQGYSMGEVLRRVPMAIVLIPYAGLVCLAVGSLFSFHLYLIACNMTTAEYLKKPSHHPYRDSIAVHCLRAWCLVRPAPLDWRGPSAVCADDPGLSYDLELGGGKAVAAYNVELGDFLVPASSDELDDAEREVVFDDAGAADRDGHGMGLELAPLVASLSHSCSEDGAWSGGPAGSEADSTSHVSSVSSEGEPLLMRRLQRQSRSSSRASSRTSSRRISSGGYVVSGGGGGGRV</sequence>
<evidence type="ECO:0000256" key="9">
    <source>
        <dbReference type="ARBA" id="ARBA00048048"/>
    </source>
</evidence>
<dbReference type="EC" id="2.3.1.225" evidence="10"/>